<dbReference type="AlphaFoldDB" id="A0A502CS84"/>
<organism evidence="1 2">
    <name type="scientific">Sphingomonas oligophenolica</name>
    <dbReference type="NCBI Taxonomy" id="301154"/>
    <lineage>
        <taxon>Bacteria</taxon>
        <taxon>Pseudomonadati</taxon>
        <taxon>Pseudomonadota</taxon>
        <taxon>Alphaproteobacteria</taxon>
        <taxon>Sphingomonadales</taxon>
        <taxon>Sphingomonadaceae</taxon>
        <taxon>Sphingomonas</taxon>
    </lineage>
</organism>
<protein>
    <submittedName>
        <fullName evidence="1">Uncharacterized protein</fullName>
    </submittedName>
</protein>
<evidence type="ECO:0000313" key="2">
    <source>
        <dbReference type="Proteomes" id="UP000318413"/>
    </source>
</evidence>
<evidence type="ECO:0000313" key="1">
    <source>
        <dbReference type="EMBL" id="TPG15534.1"/>
    </source>
</evidence>
<sequence length="228" mass="25491">MPDQLIVSPRAKLRHDAFDGKLRQVFLDALQKCGCLRDAARRAGVSHQTIYNHQARDKEFAKQCDLALHMVSTGIELHAWERGVVGVEEPIVYRGEVVGTRLKRSDAILRLLLQGAKPKKYGPNPGFGRRRLHKLERKRIEREVRDELRARKAYRAATAAETDAALQVKLDALARHTDAKRLAAGWTRLGEDWIPPGWVRSADAPAPVPAGSPGDWPYDGAEQILDSV</sequence>
<keyword evidence="2" id="KW-1185">Reference proteome</keyword>
<proteinExistence type="predicted"/>
<dbReference type="Proteomes" id="UP000318413">
    <property type="component" value="Unassembled WGS sequence"/>
</dbReference>
<reference evidence="1 2" key="1">
    <citation type="journal article" date="2019" name="Environ. Microbiol.">
        <title>Species interactions and distinct microbial communities in high Arctic permafrost affected cryosols are associated with the CH4 and CO2 gas fluxes.</title>
        <authorList>
            <person name="Altshuler I."/>
            <person name="Hamel J."/>
            <person name="Turney S."/>
            <person name="Magnuson E."/>
            <person name="Levesque R."/>
            <person name="Greer C."/>
            <person name="Whyte L.G."/>
        </authorList>
    </citation>
    <scope>NUCLEOTIDE SEQUENCE [LARGE SCALE GENOMIC DNA]</scope>
    <source>
        <strain evidence="1 2">S5.1</strain>
    </source>
</reference>
<gene>
    <name evidence="1" type="ORF">EAH84_01670</name>
</gene>
<accession>A0A502CS84</accession>
<dbReference type="OrthoDB" id="7449348at2"/>
<name>A0A502CS84_9SPHN</name>
<dbReference type="RefSeq" id="WP_140866691.1">
    <property type="nucleotide sequence ID" value="NZ_RCZK01000001.1"/>
</dbReference>
<comment type="caution">
    <text evidence="1">The sequence shown here is derived from an EMBL/GenBank/DDBJ whole genome shotgun (WGS) entry which is preliminary data.</text>
</comment>
<dbReference type="EMBL" id="RCZK01000001">
    <property type="protein sequence ID" value="TPG15534.1"/>
    <property type="molecule type" value="Genomic_DNA"/>
</dbReference>